<sequence length="297" mass="34638">MSKTRELSKLSKYKQKDIIQKFKSSLDSFKVDQEYYLRPSPQLYHHLLVKAECDFINPEIEIFKRLKNRISIYNILWKAKEFASFFIALERCGKCNPAEISRRIGTKSVPQHVEIDVHVYLKISEYDVYQALKKFSKIHNPDDTDEDDDLADDIGESQNFSDQNIQGYSSSTYDDGSFSNYEDYEDSDSLLGEDDMHVDVQQTKTTDQIPNETNEDSSNDEFDMDDSRRHTKGVANNKMVDYDDKIELKEQKLDEVYEKAFLRLFVNPTDAESTNISNEIENLGVIMGFLMNYLMKH</sequence>
<feature type="region of interest" description="Disordered" evidence="1">
    <location>
        <begin position="202"/>
        <end position="232"/>
    </location>
</feature>
<evidence type="ECO:0000313" key="3">
    <source>
        <dbReference type="Proteomes" id="UP000789396"/>
    </source>
</evidence>
<feature type="compositionally biased region" description="Acidic residues" evidence="1">
    <location>
        <begin position="143"/>
        <end position="155"/>
    </location>
</feature>
<evidence type="ECO:0000256" key="1">
    <source>
        <dbReference type="SAM" id="MobiDB-lite"/>
    </source>
</evidence>
<feature type="compositionally biased region" description="Polar residues" evidence="1">
    <location>
        <begin position="156"/>
        <end position="180"/>
    </location>
</feature>
<feature type="region of interest" description="Disordered" evidence="1">
    <location>
        <begin position="140"/>
        <end position="189"/>
    </location>
</feature>
<evidence type="ECO:0000313" key="2">
    <source>
        <dbReference type="EMBL" id="CAG8557725.1"/>
    </source>
</evidence>
<feature type="compositionally biased region" description="Polar residues" evidence="1">
    <location>
        <begin position="202"/>
        <end position="212"/>
    </location>
</feature>
<dbReference type="EMBL" id="CAJVPZ010005167">
    <property type="protein sequence ID" value="CAG8557725.1"/>
    <property type="molecule type" value="Genomic_DNA"/>
</dbReference>
<proteinExistence type="predicted"/>
<comment type="caution">
    <text evidence="2">The sequence shown here is derived from an EMBL/GenBank/DDBJ whole genome shotgun (WGS) entry which is preliminary data.</text>
</comment>
<name>A0A9N9B748_9GLOM</name>
<feature type="compositionally biased region" description="Acidic residues" evidence="1">
    <location>
        <begin position="213"/>
        <end position="224"/>
    </location>
</feature>
<gene>
    <name evidence="2" type="ORF">RFULGI_LOCUS4927</name>
</gene>
<reference evidence="2" key="1">
    <citation type="submission" date="2021-06" db="EMBL/GenBank/DDBJ databases">
        <authorList>
            <person name="Kallberg Y."/>
            <person name="Tangrot J."/>
            <person name="Rosling A."/>
        </authorList>
    </citation>
    <scope>NUCLEOTIDE SEQUENCE</scope>
    <source>
        <strain evidence="2">IN212</strain>
    </source>
</reference>
<protein>
    <submittedName>
        <fullName evidence="2">6336_t:CDS:1</fullName>
    </submittedName>
</protein>
<dbReference type="OrthoDB" id="2240312at2759"/>
<organism evidence="2 3">
    <name type="scientific">Racocetra fulgida</name>
    <dbReference type="NCBI Taxonomy" id="60492"/>
    <lineage>
        <taxon>Eukaryota</taxon>
        <taxon>Fungi</taxon>
        <taxon>Fungi incertae sedis</taxon>
        <taxon>Mucoromycota</taxon>
        <taxon>Glomeromycotina</taxon>
        <taxon>Glomeromycetes</taxon>
        <taxon>Diversisporales</taxon>
        <taxon>Gigasporaceae</taxon>
        <taxon>Racocetra</taxon>
    </lineage>
</organism>
<dbReference type="Proteomes" id="UP000789396">
    <property type="component" value="Unassembled WGS sequence"/>
</dbReference>
<dbReference type="AlphaFoldDB" id="A0A9N9B748"/>
<accession>A0A9N9B748</accession>
<keyword evidence="3" id="KW-1185">Reference proteome</keyword>